<protein>
    <recommendedName>
        <fullName evidence="7">SF4 helicase domain-containing protein</fullName>
    </recommendedName>
</protein>
<dbReference type="GO" id="GO:0005524">
    <property type="term" value="F:ATP binding"/>
    <property type="evidence" value="ECO:0007669"/>
    <property type="project" value="InterPro"/>
</dbReference>
<dbReference type="InterPro" id="IPR050219">
    <property type="entry name" value="DnaG_primase"/>
</dbReference>
<proteinExistence type="predicted"/>
<name>A0A0H5Q9V6_9ZZZZ</name>
<dbReference type="GO" id="GO:0016779">
    <property type="term" value="F:nucleotidyltransferase activity"/>
    <property type="evidence" value="ECO:0007669"/>
    <property type="project" value="UniProtKB-KW"/>
</dbReference>
<dbReference type="PROSITE" id="PS51199">
    <property type="entry name" value="SF4_HELICASE"/>
    <property type="match status" value="1"/>
</dbReference>
<evidence type="ECO:0000256" key="2">
    <source>
        <dbReference type="ARBA" id="ARBA00022515"/>
    </source>
</evidence>
<dbReference type="GO" id="GO:0003677">
    <property type="term" value="F:DNA binding"/>
    <property type="evidence" value="ECO:0007669"/>
    <property type="project" value="InterPro"/>
</dbReference>
<accession>A0A0H5Q9V6</accession>
<dbReference type="InterPro" id="IPR027417">
    <property type="entry name" value="P-loop_NTPase"/>
</dbReference>
<keyword evidence="4" id="KW-0548">Nucleotidyltransferase</keyword>
<reference evidence="8" key="1">
    <citation type="submission" date="2015-06" db="EMBL/GenBank/DDBJ databases">
        <authorList>
            <person name="Joergensen T."/>
        </authorList>
    </citation>
    <scope>NUCLEOTIDE SEQUENCE</scope>
    <source>
        <plasmid evidence="8">pRGRH1858</plasmid>
    </source>
</reference>
<keyword evidence="8" id="KW-0614">Plasmid</keyword>
<dbReference type="GO" id="GO:0006269">
    <property type="term" value="P:DNA replication, synthesis of primer"/>
    <property type="evidence" value="ECO:0007669"/>
    <property type="project" value="UniProtKB-KW"/>
</dbReference>
<dbReference type="Pfam" id="PF03796">
    <property type="entry name" value="DnaB_C"/>
    <property type="match status" value="1"/>
</dbReference>
<dbReference type="Pfam" id="PF13155">
    <property type="entry name" value="Toprim_2"/>
    <property type="match status" value="1"/>
</dbReference>
<evidence type="ECO:0000256" key="4">
    <source>
        <dbReference type="ARBA" id="ARBA00022695"/>
    </source>
</evidence>
<dbReference type="PANTHER" id="PTHR30313">
    <property type="entry name" value="DNA PRIMASE"/>
    <property type="match status" value="1"/>
</dbReference>
<keyword evidence="1" id="KW-0240">DNA-directed RNA polymerase</keyword>
<geneLocation type="plasmid" evidence="8">
    <name>pRGRH1858</name>
</geneLocation>
<dbReference type="SMART" id="SM00493">
    <property type="entry name" value="TOPRIM"/>
    <property type="match status" value="1"/>
</dbReference>
<reference evidence="8" key="2">
    <citation type="submission" date="2015-07" db="EMBL/GenBank/DDBJ databases">
        <title>Plasmids, circular viruses and viroids from rat gut.</title>
        <authorList>
            <person name="Jorgensen T.J."/>
            <person name="Hansen M.A."/>
            <person name="Xu Z."/>
            <person name="Tabak M.A."/>
            <person name="Sorensen S.J."/>
            <person name="Hansen L.H."/>
        </authorList>
    </citation>
    <scope>NUCLEOTIDE SEQUENCE</scope>
    <source>
        <plasmid evidence="8">pRGRH1858</plasmid>
    </source>
</reference>
<keyword evidence="2" id="KW-0639">Primosome</keyword>
<dbReference type="GO" id="GO:0003678">
    <property type="term" value="F:DNA helicase activity"/>
    <property type="evidence" value="ECO:0007669"/>
    <property type="project" value="InterPro"/>
</dbReference>
<dbReference type="EMBL" id="LN854351">
    <property type="protein sequence ID" value="CRY98154.1"/>
    <property type="molecule type" value="Genomic_DNA"/>
</dbReference>
<evidence type="ECO:0000256" key="5">
    <source>
        <dbReference type="ARBA" id="ARBA00022705"/>
    </source>
</evidence>
<evidence type="ECO:0000256" key="1">
    <source>
        <dbReference type="ARBA" id="ARBA00022478"/>
    </source>
</evidence>
<dbReference type="PANTHER" id="PTHR30313:SF2">
    <property type="entry name" value="DNA PRIMASE"/>
    <property type="match status" value="1"/>
</dbReference>
<dbReference type="SUPFAM" id="SSF56731">
    <property type="entry name" value="DNA primase core"/>
    <property type="match status" value="1"/>
</dbReference>
<dbReference type="AlphaFoldDB" id="A0A0H5Q9V6"/>
<evidence type="ECO:0000256" key="6">
    <source>
        <dbReference type="ARBA" id="ARBA00023163"/>
    </source>
</evidence>
<evidence type="ECO:0000256" key="3">
    <source>
        <dbReference type="ARBA" id="ARBA00022679"/>
    </source>
</evidence>
<dbReference type="GO" id="GO:0000428">
    <property type="term" value="C:DNA-directed RNA polymerase complex"/>
    <property type="evidence" value="ECO:0007669"/>
    <property type="project" value="UniProtKB-KW"/>
</dbReference>
<evidence type="ECO:0000259" key="7">
    <source>
        <dbReference type="PROSITE" id="PS51199"/>
    </source>
</evidence>
<dbReference type="GO" id="GO:0008270">
    <property type="term" value="F:zinc ion binding"/>
    <property type="evidence" value="ECO:0007669"/>
    <property type="project" value="InterPro"/>
</dbReference>
<sequence>MTRDQAKQEIKSRYADYLQPAKKHGTYICPLCKNGTGSTGDGITVKPGTTHLKCFKCSFGGDLIDLYQREHGATMPEAFAALCERFNIAVDDHTAAPVKTQPAPTSAPATGGAEAQADYKAYFIECGERLTDRAALEYLSFRGISLETAAQYGLGFDPAWRSPQAVKNGRNPPTSPRLIIPTSASSYLARDTRRELTEQERRFAKMKEGAAQLFNPAALTRAAENAPVFIVEGEIDALSIIEAGGEAVATGSTSNTHKLLEYIEEHGTKATLLLCPDNDEAGRRAGRELAEGLQGLNIAHLSVDITGGHKDANEALTSNRAAFIEAVQAAQRSTSATPDSVTAYINSLMAGEIENFRRSSTRKTGFENLDRQAGGIYPGLYVLGAISSLGKTTFIHQVADQMAAAGEHILFFSMEQSRLEMVSKSLARITAQRDISTACTSLSIRGGRLTQAALDAARAYTEAVQDRMSVIEGNFACTVSFIGEYVRRYMSRNEVKPVVIVDYLQILQGEGRQTVKEQTDNNVTELKRISRALDLPIILVSSVNRSNYLAPIDFESFKESGGIEYTADVVWGLQLSALNDDLFTKEKSIIEKRERIREAKQEMPRQVELVCLKNRYGISSYKASFEYYPQFDLFRPTESEDAAGAKRF</sequence>
<organism evidence="8">
    <name type="scientific">uncultured prokaryote</name>
    <dbReference type="NCBI Taxonomy" id="198431"/>
    <lineage>
        <taxon>unclassified sequences</taxon>
        <taxon>environmental samples</taxon>
    </lineage>
</organism>
<dbReference type="InterPro" id="IPR036977">
    <property type="entry name" value="DNA_primase_Znf_CHC2"/>
</dbReference>
<keyword evidence="3" id="KW-0808">Transferase</keyword>
<dbReference type="InterPro" id="IPR006171">
    <property type="entry name" value="TOPRIM_dom"/>
</dbReference>
<feature type="domain" description="SF4 helicase" evidence="7">
    <location>
        <begin position="355"/>
        <end position="641"/>
    </location>
</feature>
<dbReference type="Gene3D" id="3.40.1360.10">
    <property type="match status" value="1"/>
</dbReference>
<dbReference type="SUPFAM" id="SSF57783">
    <property type="entry name" value="Zinc beta-ribbon"/>
    <property type="match status" value="1"/>
</dbReference>
<dbReference type="Gene3D" id="3.40.50.300">
    <property type="entry name" value="P-loop containing nucleotide triphosphate hydrolases"/>
    <property type="match status" value="1"/>
</dbReference>
<dbReference type="Gene3D" id="3.90.580.10">
    <property type="entry name" value="Zinc finger, CHC2-type domain"/>
    <property type="match status" value="1"/>
</dbReference>
<dbReference type="InterPro" id="IPR007694">
    <property type="entry name" value="DNA_helicase_DnaB-like_C"/>
</dbReference>
<keyword evidence="6" id="KW-0804">Transcription</keyword>
<dbReference type="SUPFAM" id="SSF52540">
    <property type="entry name" value="P-loop containing nucleoside triphosphate hydrolases"/>
    <property type="match status" value="1"/>
</dbReference>
<dbReference type="CDD" id="cd01029">
    <property type="entry name" value="TOPRIM_primases"/>
    <property type="match status" value="1"/>
</dbReference>
<dbReference type="InterPro" id="IPR034154">
    <property type="entry name" value="TOPRIM_DnaG/twinkle"/>
</dbReference>
<evidence type="ECO:0000313" key="8">
    <source>
        <dbReference type="EMBL" id="CRY98154.1"/>
    </source>
</evidence>
<keyword evidence="5" id="KW-0235">DNA replication</keyword>